<feature type="compositionally biased region" description="Pro residues" evidence="1">
    <location>
        <begin position="27"/>
        <end position="36"/>
    </location>
</feature>
<name>A0ABP2X7J6_9CHLA</name>
<reference evidence="2" key="1">
    <citation type="submission" date="2013-04" db="EMBL/GenBank/DDBJ databases">
        <title>Genome sequence of Chlamydia psittaci 10_881_SC42.</title>
        <authorList>
            <person name="Huot-Creasy H."/>
            <person name="McCracken C.L."/>
            <person name="Humphries M."/>
            <person name="Sachse K."/>
            <person name="Laroucau K."/>
            <person name="Bavoil P."/>
            <person name="Myers G.S."/>
        </authorList>
    </citation>
    <scope>NUCLEOTIDE SEQUENCE [LARGE SCALE GENOMIC DNA]</scope>
    <source>
        <strain evidence="2">10_881_SC42</strain>
    </source>
</reference>
<keyword evidence="3" id="KW-1185">Reference proteome</keyword>
<proteinExistence type="predicted"/>
<sequence length="56" mass="5888">MCSSAPTATDSQTSTDTTTESSSTMLTPPPETPIPPKIISGSLIIYPEITYSSSHK</sequence>
<protein>
    <submittedName>
        <fullName evidence="2">Uncharacterized protein</fullName>
    </submittedName>
</protein>
<gene>
    <name evidence="2" type="ORF">CP10881SC42_0285</name>
</gene>
<evidence type="ECO:0000313" key="3">
    <source>
        <dbReference type="Proteomes" id="UP000014821"/>
    </source>
</evidence>
<dbReference type="Proteomes" id="UP000014821">
    <property type="component" value="Unassembled WGS sequence"/>
</dbReference>
<comment type="caution">
    <text evidence="2">The sequence shown here is derived from an EMBL/GenBank/DDBJ whole genome shotgun (WGS) entry which is preliminary data.</text>
</comment>
<evidence type="ECO:0000256" key="1">
    <source>
        <dbReference type="SAM" id="MobiDB-lite"/>
    </source>
</evidence>
<organism evidence="2 3">
    <name type="scientific">Chlamydia avium</name>
    <dbReference type="NCBI Taxonomy" id="1457141"/>
    <lineage>
        <taxon>Bacteria</taxon>
        <taxon>Pseudomonadati</taxon>
        <taxon>Chlamydiota</taxon>
        <taxon>Chlamydiia</taxon>
        <taxon>Chlamydiales</taxon>
        <taxon>Chlamydiaceae</taxon>
        <taxon>Chlamydia/Chlamydophila group</taxon>
        <taxon>Chlamydia</taxon>
    </lineage>
</organism>
<dbReference type="EMBL" id="ATND01000001">
    <property type="protein sequence ID" value="EPP38647.1"/>
    <property type="molecule type" value="Genomic_DNA"/>
</dbReference>
<accession>A0ABP2X7J6</accession>
<feature type="compositionally biased region" description="Low complexity" evidence="1">
    <location>
        <begin position="1"/>
        <end position="26"/>
    </location>
</feature>
<evidence type="ECO:0000313" key="2">
    <source>
        <dbReference type="EMBL" id="EPP38647.1"/>
    </source>
</evidence>
<feature type="region of interest" description="Disordered" evidence="1">
    <location>
        <begin position="1"/>
        <end position="39"/>
    </location>
</feature>